<dbReference type="AlphaFoldDB" id="A0A183D037"/>
<gene>
    <name evidence="7" type="ORF">GPUH_LOCUS2078</name>
</gene>
<dbReference type="PROSITE" id="PS50222">
    <property type="entry name" value="EF_HAND_2"/>
    <property type="match status" value="1"/>
</dbReference>
<evidence type="ECO:0000259" key="5">
    <source>
        <dbReference type="PROSITE" id="PS50222"/>
    </source>
</evidence>
<comment type="subcellular location">
    <subcellularLocation>
        <location evidence="1">Cytoplasm</location>
        <location evidence="1">Cytoskeleton</location>
    </subcellularLocation>
</comment>
<dbReference type="GO" id="GO:0031122">
    <property type="term" value="P:cytoplasmic microtubule organization"/>
    <property type="evidence" value="ECO:0007669"/>
    <property type="project" value="TreeGrafter"/>
</dbReference>
<dbReference type="PANTHER" id="PTHR23169">
    <property type="entry name" value="ENVOPLAKIN"/>
    <property type="match status" value="1"/>
</dbReference>
<dbReference type="WBParaSite" id="GPUH_0000208301-mRNA-1">
    <property type="protein sequence ID" value="GPUH_0000208301-mRNA-1"/>
    <property type="gene ID" value="GPUH_0000208301"/>
</dbReference>
<name>A0A183D037_9BILA</name>
<dbReference type="InterPro" id="IPR011992">
    <property type="entry name" value="EF-hand-dom_pair"/>
</dbReference>
<dbReference type="GO" id="GO:0005882">
    <property type="term" value="C:intermediate filament"/>
    <property type="evidence" value="ECO:0007669"/>
    <property type="project" value="TreeGrafter"/>
</dbReference>
<evidence type="ECO:0000256" key="4">
    <source>
        <dbReference type="SAM" id="Coils"/>
    </source>
</evidence>
<protein>
    <submittedName>
        <fullName evidence="9">GAR domain-containing protein</fullName>
    </submittedName>
</protein>
<dbReference type="SUPFAM" id="SSF143575">
    <property type="entry name" value="GAS2 domain-like"/>
    <property type="match status" value="1"/>
</dbReference>
<dbReference type="GO" id="GO:0008017">
    <property type="term" value="F:microtubule binding"/>
    <property type="evidence" value="ECO:0007669"/>
    <property type="project" value="InterPro"/>
</dbReference>
<evidence type="ECO:0000256" key="2">
    <source>
        <dbReference type="ARBA" id="ARBA00022490"/>
    </source>
</evidence>
<evidence type="ECO:0000313" key="7">
    <source>
        <dbReference type="EMBL" id="VDK31973.1"/>
    </source>
</evidence>
<dbReference type="GO" id="GO:0045104">
    <property type="term" value="P:intermediate filament cytoskeleton organization"/>
    <property type="evidence" value="ECO:0007669"/>
    <property type="project" value="InterPro"/>
</dbReference>
<dbReference type="InterPro" id="IPR043197">
    <property type="entry name" value="Plakin"/>
</dbReference>
<evidence type="ECO:0000313" key="9">
    <source>
        <dbReference type="WBParaSite" id="GPUH_0000208301-mRNA-1"/>
    </source>
</evidence>
<organism evidence="9">
    <name type="scientific">Gongylonema pulchrum</name>
    <dbReference type="NCBI Taxonomy" id="637853"/>
    <lineage>
        <taxon>Eukaryota</taxon>
        <taxon>Metazoa</taxon>
        <taxon>Ecdysozoa</taxon>
        <taxon>Nematoda</taxon>
        <taxon>Chromadorea</taxon>
        <taxon>Rhabditida</taxon>
        <taxon>Spirurina</taxon>
        <taxon>Spiruromorpha</taxon>
        <taxon>Spiruroidea</taxon>
        <taxon>Gongylonematidae</taxon>
        <taxon>Gongylonema</taxon>
    </lineage>
</organism>
<reference evidence="7 8" key="2">
    <citation type="submission" date="2018-11" db="EMBL/GenBank/DDBJ databases">
        <authorList>
            <consortium name="Pathogen Informatics"/>
        </authorList>
    </citation>
    <scope>NUCLEOTIDE SEQUENCE [LARGE SCALE GENOMIC DNA]</scope>
</reference>
<dbReference type="InterPro" id="IPR018159">
    <property type="entry name" value="Spectrin/alpha-actinin"/>
</dbReference>
<dbReference type="Gene3D" id="1.10.238.10">
    <property type="entry name" value="EF-hand"/>
    <property type="match status" value="1"/>
</dbReference>
<proteinExistence type="predicted"/>
<dbReference type="PANTHER" id="PTHR23169:SF23">
    <property type="entry name" value="SHORT STOP, ISOFORM H"/>
    <property type="match status" value="1"/>
</dbReference>
<dbReference type="EMBL" id="UYRT01002896">
    <property type="protein sequence ID" value="VDK31973.1"/>
    <property type="molecule type" value="Genomic_DNA"/>
</dbReference>
<dbReference type="GO" id="GO:0030056">
    <property type="term" value="C:hemidesmosome"/>
    <property type="evidence" value="ECO:0007669"/>
    <property type="project" value="TreeGrafter"/>
</dbReference>
<dbReference type="GO" id="GO:0005509">
    <property type="term" value="F:calcium ion binding"/>
    <property type="evidence" value="ECO:0007669"/>
    <property type="project" value="InterPro"/>
</dbReference>
<evidence type="ECO:0000259" key="6">
    <source>
        <dbReference type="PROSITE" id="PS51460"/>
    </source>
</evidence>
<reference evidence="9" key="1">
    <citation type="submission" date="2016-06" db="UniProtKB">
        <authorList>
            <consortium name="WormBaseParasite"/>
        </authorList>
    </citation>
    <scope>IDENTIFICATION</scope>
</reference>
<dbReference type="Pfam" id="PF02187">
    <property type="entry name" value="GAS2"/>
    <property type="match status" value="1"/>
</dbReference>
<sequence length="378" mass="44912">MDELAQLRKELDDKEPLMKDIKKAGEDIQSKCHSLAEQPMKYWLKVVQTRWDEVSNAVDGKRDDLEKQLNELRLREKMVADLLKYIAEKSNELKVCNETPLPHVMESLDRLIEEHEQFEEAVRQKQSQVDEATKGRRKLVVEQQVKKKGRKALQKHEQPVRHFKSDQLSDRWKKLWIDSMDYGRRLREMKEYLEEKWRERYLLWTDSGKSRISDLFRRIDKSGTGRVSRIAFIDGIIASKFPTTRLEMEKVADEFDKGDGMIDAKEFMAKLRSDYSKKLPMKEKTDNEKITEEVMRQTEQCNCRNRYMIQKVSEGHYRFGETQIKRMVRILRSTVMVRVGGGWVALEEFLHKHDPCRGKIGFLFQLLREKLSCIFFTK</sequence>
<keyword evidence="8" id="KW-1185">Reference proteome</keyword>
<dbReference type="SUPFAM" id="SSF47473">
    <property type="entry name" value="EF-hand"/>
    <property type="match status" value="1"/>
</dbReference>
<dbReference type="SMART" id="SM00243">
    <property type="entry name" value="GAS2"/>
    <property type="match status" value="1"/>
</dbReference>
<keyword evidence="3" id="KW-0206">Cytoskeleton</keyword>
<dbReference type="Proteomes" id="UP000271098">
    <property type="component" value="Unassembled WGS sequence"/>
</dbReference>
<dbReference type="Gene3D" id="1.20.58.60">
    <property type="match status" value="2"/>
</dbReference>
<feature type="domain" description="EF-hand" evidence="5">
    <location>
        <begin position="207"/>
        <end position="242"/>
    </location>
</feature>
<dbReference type="CDD" id="cd00176">
    <property type="entry name" value="SPEC"/>
    <property type="match status" value="1"/>
</dbReference>
<dbReference type="PROSITE" id="PS51460">
    <property type="entry name" value="GAR"/>
    <property type="match status" value="1"/>
</dbReference>
<dbReference type="SUPFAM" id="SSF46966">
    <property type="entry name" value="Spectrin repeat"/>
    <property type="match status" value="1"/>
</dbReference>
<dbReference type="InterPro" id="IPR036534">
    <property type="entry name" value="GAR_dom_sf"/>
</dbReference>
<dbReference type="GO" id="GO:0005198">
    <property type="term" value="F:structural molecule activity"/>
    <property type="evidence" value="ECO:0007669"/>
    <property type="project" value="TreeGrafter"/>
</dbReference>
<keyword evidence="2" id="KW-0963">Cytoplasm</keyword>
<dbReference type="GO" id="GO:0016020">
    <property type="term" value="C:membrane"/>
    <property type="evidence" value="ECO:0007669"/>
    <property type="project" value="TreeGrafter"/>
</dbReference>
<evidence type="ECO:0000256" key="1">
    <source>
        <dbReference type="ARBA" id="ARBA00004245"/>
    </source>
</evidence>
<evidence type="ECO:0000313" key="8">
    <source>
        <dbReference type="Proteomes" id="UP000271098"/>
    </source>
</evidence>
<dbReference type="InterPro" id="IPR003108">
    <property type="entry name" value="GAR_dom"/>
</dbReference>
<accession>A0A183D037</accession>
<dbReference type="InterPro" id="IPR002048">
    <property type="entry name" value="EF_hand_dom"/>
</dbReference>
<dbReference type="GO" id="GO:0042060">
    <property type="term" value="P:wound healing"/>
    <property type="evidence" value="ECO:0007669"/>
    <property type="project" value="TreeGrafter"/>
</dbReference>
<dbReference type="Gene3D" id="3.30.920.20">
    <property type="entry name" value="Gas2-like domain"/>
    <property type="match status" value="1"/>
</dbReference>
<dbReference type="OrthoDB" id="206130at2759"/>
<dbReference type="GO" id="GO:0005737">
    <property type="term" value="C:cytoplasm"/>
    <property type="evidence" value="ECO:0007669"/>
    <property type="project" value="TreeGrafter"/>
</dbReference>
<evidence type="ECO:0000256" key="3">
    <source>
        <dbReference type="ARBA" id="ARBA00023212"/>
    </source>
</evidence>
<feature type="coiled-coil region" evidence="4">
    <location>
        <begin position="55"/>
        <end position="82"/>
    </location>
</feature>
<feature type="domain" description="GAR" evidence="6">
    <location>
        <begin position="285"/>
        <end position="357"/>
    </location>
</feature>
<keyword evidence="4" id="KW-0175">Coiled coil</keyword>